<protein>
    <submittedName>
        <fullName evidence="2">Helix-turn-helix domain-containing protein</fullName>
    </submittedName>
</protein>
<gene>
    <name evidence="2" type="ORF">FYJ44_06160</name>
</gene>
<proteinExistence type="predicted"/>
<feature type="domain" description="Helix-turn-helix" evidence="1">
    <location>
        <begin position="4"/>
        <end position="50"/>
    </location>
</feature>
<dbReference type="AlphaFoldDB" id="A0A6L5XL67"/>
<dbReference type="EMBL" id="VUMH01000005">
    <property type="protein sequence ID" value="MSS27641.1"/>
    <property type="molecule type" value="Genomic_DNA"/>
</dbReference>
<keyword evidence="3" id="KW-1185">Reference proteome</keyword>
<dbReference type="InterPro" id="IPR041657">
    <property type="entry name" value="HTH_17"/>
</dbReference>
<dbReference type="RefSeq" id="WP_154510647.1">
    <property type="nucleotide sequence ID" value="NZ_VUMH01000005.1"/>
</dbReference>
<sequence>MPENEAARYLGVSPNTLRSWRCQKIGPVYHKSGRAVRYSKADLDIWQATNRILTVDSQEIQGRFDGMSR</sequence>
<dbReference type="Proteomes" id="UP000477488">
    <property type="component" value="Unassembled WGS sequence"/>
</dbReference>
<evidence type="ECO:0000313" key="3">
    <source>
        <dbReference type="Proteomes" id="UP000477488"/>
    </source>
</evidence>
<accession>A0A6L5XL67</accession>
<dbReference type="InterPro" id="IPR009061">
    <property type="entry name" value="DNA-bd_dom_put_sf"/>
</dbReference>
<organism evidence="2 3">
    <name type="scientific">Desulfovibrio porci</name>
    <dbReference type="NCBI Taxonomy" id="2605782"/>
    <lineage>
        <taxon>Bacteria</taxon>
        <taxon>Pseudomonadati</taxon>
        <taxon>Thermodesulfobacteriota</taxon>
        <taxon>Desulfovibrionia</taxon>
        <taxon>Desulfovibrionales</taxon>
        <taxon>Desulfovibrionaceae</taxon>
        <taxon>Desulfovibrio</taxon>
    </lineage>
</organism>
<evidence type="ECO:0000313" key="2">
    <source>
        <dbReference type="EMBL" id="MSS27641.1"/>
    </source>
</evidence>
<dbReference type="Pfam" id="PF12728">
    <property type="entry name" value="HTH_17"/>
    <property type="match status" value="1"/>
</dbReference>
<dbReference type="Gene3D" id="1.10.1660.10">
    <property type="match status" value="1"/>
</dbReference>
<dbReference type="SUPFAM" id="SSF46955">
    <property type="entry name" value="Putative DNA-binding domain"/>
    <property type="match status" value="1"/>
</dbReference>
<comment type="caution">
    <text evidence="2">The sequence shown here is derived from an EMBL/GenBank/DDBJ whole genome shotgun (WGS) entry which is preliminary data.</text>
</comment>
<name>A0A6L5XL67_9BACT</name>
<evidence type="ECO:0000259" key="1">
    <source>
        <dbReference type="Pfam" id="PF12728"/>
    </source>
</evidence>
<reference evidence="2 3" key="1">
    <citation type="submission" date="2019-09" db="EMBL/GenBank/DDBJ databases">
        <title>In-depth cultivation of the pig gut microbiome towards novel bacterial diversity and tailored functional studies.</title>
        <authorList>
            <person name="Wylensek D."/>
            <person name="Hitch T.C.A."/>
            <person name="Clavel T."/>
        </authorList>
    </citation>
    <scope>NUCLEOTIDE SEQUENCE [LARGE SCALE GENOMIC DNA]</scope>
    <source>
        <strain evidence="2 3">PG-178-WT-4</strain>
    </source>
</reference>